<dbReference type="GO" id="GO:0003677">
    <property type="term" value="F:DNA binding"/>
    <property type="evidence" value="ECO:0007669"/>
    <property type="project" value="UniProtKB-KW"/>
</dbReference>
<evidence type="ECO:0000256" key="3">
    <source>
        <dbReference type="ARBA" id="ARBA00023125"/>
    </source>
</evidence>
<dbReference type="OrthoDB" id="5405994at2"/>
<organism evidence="7 8">
    <name type="scientific">Thioalkalivibrio sulfidiphilus (strain HL-EbGR7)</name>
    <dbReference type="NCBI Taxonomy" id="396588"/>
    <lineage>
        <taxon>Bacteria</taxon>
        <taxon>Pseudomonadati</taxon>
        <taxon>Pseudomonadota</taxon>
        <taxon>Gammaproteobacteria</taxon>
        <taxon>Chromatiales</taxon>
        <taxon>Ectothiorhodospiraceae</taxon>
        <taxon>Thioalkalivibrio</taxon>
    </lineage>
</organism>
<name>B8GS47_THISH</name>
<keyword evidence="8" id="KW-1185">Reference proteome</keyword>
<dbReference type="Pfam" id="PF13693">
    <property type="entry name" value="HTH_35"/>
    <property type="match status" value="1"/>
</dbReference>
<gene>
    <name evidence="7" type="ordered locus">Tgr7_1668</name>
</gene>
<reference evidence="7 8" key="1">
    <citation type="journal article" date="2011" name="Stand. Genomic Sci.">
        <title>Complete genome sequence of 'Thioalkalivibrio sulfidophilus' HL-EbGr7.</title>
        <authorList>
            <person name="Muyzer G."/>
            <person name="Sorokin D.Y."/>
            <person name="Mavromatis K."/>
            <person name="Lapidus A."/>
            <person name="Clum A."/>
            <person name="Ivanova N."/>
            <person name="Pati A."/>
            <person name="d'Haeseleer P."/>
            <person name="Woyke T."/>
            <person name="Kyrpides N.C."/>
        </authorList>
    </citation>
    <scope>NUCLEOTIDE SEQUENCE [LARGE SCALE GENOMIC DNA]</scope>
    <source>
        <strain evidence="7 8">HL-EbGR7</strain>
    </source>
</reference>
<dbReference type="Gene3D" id="1.10.260.40">
    <property type="entry name" value="lambda repressor-like DNA-binding domains"/>
    <property type="match status" value="1"/>
</dbReference>
<feature type="domain" description="Ner winged helix-turn-helix DNA-binding" evidence="6">
    <location>
        <begin position="14"/>
        <end position="83"/>
    </location>
</feature>
<comment type="similarity">
    <text evidence="1">Belongs to the ner transcriptional regulatory family.</text>
</comment>
<evidence type="ECO:0000256" key="2">
    <source>
        <dbReference type="ARBA" id="ARBA00023015"/>
    </source>
</evidence>
<dbReference type="InterPro" id="IPR010982">
    <property type="entry name" value="Lambda_DNA-bd_dom_sf"/>
</dbReference>
<evidence type="ECO:0000256" key="5">
    <source>
        <dbReference type="SAM" id="MobiDB-lite"/>
    </source>
</evidence>
<keyword evidence="2" id="KW-0805">Transcription regulation</keyword>
<evidence type="ECO:0000256" key="1">
    <source>
        <dbReference type="ARBA" id="ARBA00006157"/>
    </source>
</evidence>
<dbReference type="HOGENOM" id="CLU_162005_3_1_6"/>
<evidence type="ECO:0000256" key="4">
    <source>
        <dbReference type="ARBA" id="ARBA00023163"/>
    </source>
</evidence>
<evidence type="ECO:0000313" key="8">
    <source>
        <dbReference type="Proteomes" id="UP000002383"/>
    </source>
</evidence>
<dbReference type="Proteomes" id="UP000002383">
    <property type="component" value="Chromosome"/>
</dbReference>
<dbReference type="KEGG" id="tgr:Tgr7_1668"/>
<protein>
    <submittedName>
        <fullName evidence="7">Putative transcriptional regulator, Nlp</fullName>
    </submittedName>
</protein>
<dbReference type="EMBL" id="CP001339">
    <property type="protein sequence ID" value="ACL72751.1"/>
    <property type="molecule type" value="Genomic_DNA"/>
</dbReference>
<evidence type="ECO:0000259" key="6">
    <source>
        <dbReference type="Pfam" id="PF13693"/>
    </source>
</evidence>
<dbReference type="SUPFAM" id="SSF47413">
    <property type="entry name" value="lambda repressor-like DNA-binding domains"/>
    <property type="match status" value="1"/>
</dbReference>
<proteinExistence type="inferred from homology"/>
<keyword evidence="4" id="KW-0804">Transcription</keyword>
<dbReference type="RefSeq" id="WP_012638234.1">
    <property type="nucleotide sequence ID" value="NC_011901.1"/>
</dbReference>
<dbReference type="AlphaFoldDB" id="B8GS47"/>
<dbReference type="InterPro" id="IPR038722">
    <property type="entry name" value="Ner_HTH_dom"/>
</dbReference>
<accession>B8GS47</accession>
<feature type="region of interest" description="Disordered" evidence="5">
    <location>
        <begin position="74"/>
        <end position="97"/>
    </location>
</feature>
<evidence type="ECO:0000313" key="7">
    <source>
        <dbReference type="EMBL" id="ACL72751.1"/>
    </source>
</evidence>
<sequence length="97" mass="10964">MAERKSRKKASPQDWHRADIKSALEKAGWSLRKLSTHHGYANPNTLQTALNRPWPKAERYIAEAIGVEPAEIWPSRYQGKDTTGARKGQRGVERKAA</sequence>
<dbReference type="eggNOG" id="COG3423">
    <property type="taxonomic scope" value="Bacteria"/>
</dbReference>
<dbReference type="STRING" id="396588.Tgr7_1668"/>
<keyword evidence="3" id="KW-0238">DNA-binding</keyword>